<dbReference type="InterPro" id="IPR036163">
    <property type="entry name" value="HMA_dom_sf"/>
</dbReference>
<evidence type="ECO:0000259" key="16">
    <source>
        <dbReference type="PROSITE" id="PS50846"/>
    </source>
</evidence>
<dbReference type="NCBIfam" id="TIGR01511">
    <property type="entry name" value="ATPase-IB1_Cu"/>
    <property type="match status" value="1"/>
</dbReference>
<keyword evidence="12 15" id="KW-1133">Transmembrane helix</keyword>
<keyword evidence="5" id="KW-0597">Phosphoprotein</keyword>
<dbReference type="SUPFAM" id="SSF81665">
    <property type="entry name" value="Calcium ATPase, transmembrane domain M"/>
    <property type="match status" value="1"/>
</dbReference>
<feature type="transmembrane region" description="Helical" evidence="15">
    <location>
        <begin position="711"/>
        <end position="727"/>
    </location>
</feature>
<dbReference type="SUPFAM" id="SSF56784">
    <property type="entry name" value="HAD-like"/>
    <property type="match status" value="1"/>
</dbReference>
<evidence type="ECO:0000256" key="10">
    <source>
        <dbReference type="ARBA" id="ARBA00022842"/>
    </source>
</evidence>
<dbReference type="SUPFAM" id="SSF81653">
    <property type="entry name" value="Calcium ATPase, transduction domain A"/>
    <property type="match status" value="1"/>
</dbReference>
<evidence type="ECO:0000256" key="4">
    <source>
        <dbReference type="ARBA" id="ARBA00022475"/>
    </source>
</evidence>
<feature type="transmembrane region" description="Helical" evidence="15">
    <location>
        <begin position="407"/>
        <end position="431"/>
    </location>
</feature>
<dbReference type="Gene3D" id="3.40.50.1000">
    <property type="entry name" value="HAD superfamily/HAD-like"/>
    <property type="match status" value="1"/>
</dbReference>
<comment type="subcellular location">
    <subcellularLocation>
        <location evidence="1">Cell membrane</location>
        <topology evidence="1">Multi-pass membrane protein</topology>
    </subcellularLocation>
</comment>
<keyword evidence="6 15" id="KW-0812">Transmembrane</keyword>
<keyword evidence="7 15" id="KW-0479">Metal-binding</keyword>
<evidence type="ECO:0000256" key="7">
    <source>
        <dbReference type="ARBA" id="ARBA00022723"/>
    </source>
</evidence>
<dbReference type="NCBIfam" id="TIGR01525">
    <property type="entry name" value="ATPase-IB_hvy"/>
    <property type="match status" value="1"/>
</dbReference>
<feature type="transmembrane region" description="Helical" evidence="15">
    <location>
        <begin position="383"/>
        <end position="401"/>
    </location>
</feature>
<organism evidence="17 18">
    <name type="scientific">Roseateles rivi</name>
    <dbReference type="NCBI Taxonomy" id="3299028"/>
    <lineage>
        <taxon>Bacteria</taxon>
        <taxon>Pseudomonadati</taxon>
        <taxon>Pseudomonadota</taxon>
        <taxon>Betaproteobacteria</taxon>
        <taxon>Burkholderiales</taxon>
        <taxon>Sphaerotilaceae</taxon>
        <taxon>Roseateles</taxon>
    </lineage>
</organism>
<dbReference type="Pfam" id="PF00122">
    <property type="entry name" value="E1-E2_ATPase"/>
    <property type="match status" value="1"/>
</dbReference>
<protein>
    <submittedName>
        <fullName evidence="17">Heavy metal translocating P-type ATPase</fullName>
    </submittedName>
</protein>
<dbReference type="Pfam" id="PF00702">
    <property type="entry name" value="Hydrolase"/>
    <property type="match status" value="1"/>
</dbReference>
<evidence type="ECO:0000256" key="14">
    <source>
        <dbReference type="ARBA" id="ARBA00023136"/>
    </source>
</evidence>
<dbReference type="InterPro" id="IPR027256">
    <property type="entry name" value="P-typ_ATPase_IB"/>
</dbReference>
<dbReference type="InterPro" id="IPR023299">
    <property type="entry name" value="ATPase_P-typ_cyto_dom_N"/>
</dbReference>
<feature type="transmembrane region" description="Helical" evidence="15">
    <location>
        <begin position="191"/>
        <end position="211"/>
    </location>
</feature>
<evidence type="ECO:0000256" key="1">
    <source>
        <dbReference type="ARBA" id="ARBA00004651"/>
    </source>
</evidence>
<dbReference type="PANTHER" id="PTHR43520:SF5">
    <property type="entry name" value="CATION-TRANSPORTING P-TYPE ATPASE-RELATED"/>
    <property type="match status" value="1"/>
</dbReference>
<keyword evidence="9 15" id="KW-0067">ATP-binding</keyword>
<evidence type="ECO:0000256" key="3">
    <source>
        <dbReference type="ARBA" id="ARBA00022448"/>
    </source>
</evidence>
<dbReference type="InterPro" id="IPR059000">
    <property type="entry name" value="ATPase_P-type_domA"/>
</dbReference>
<dbReference type="InterPro" id="IPR001757">
    <property type="entry name" value="P_typ_ATPase"/>
</dbReference>
<dbReference type="NCBIfam" id="TIGR01494">
    <property type="entry name" value="ATPase_P-type"/>
    <property type="match status" value="2"/>
</dbReference>
<evidence type="ECO:0000313" key="18">
    <source>
        <dbReference type="Proteomes" id="UP001606099"/>
    </source>
</evidence>
<keyword evidence="18" id="KW-1185">Reference proteome</keyword>
<feature type="transmembrane region" description="Helical" evidence="15">
    <location>
        <begin position="122"/>
        <end position="141"/>
    </location>
</feature>
<reference evidence="17 18" key="1">
    <citation type="submission" date="2024-08" db="EMBL/GenBank/DDBJ databases">
        <authorList>
            <person name="Lu H."/>
        </authorList>
    </citation>
    <scope>NUCLEOTIDE SEQUENCE [LARGE SCALE GENOMIC DNA]</scope>
    <source>
        <strain evidence="17 18">BYS180W</strain>
    </source>
</reference>
<dbReference type="InterPro" id="IPR023214">
    <property type="entry name" value="HAD_sf"/>
</dbReference>
<evidence type="ECO:0000256" key="12">
    <source>
        <dbReference type="ARBA" id="ARBA00022989"/>
    </source>
</evidence>
<dbReference type="PROSITE" id="PS50846">
    <property type="entry name" value="HMA_2"/>
    <property type="match status" value="1"/>
</dbReference>
<name>A0ABW7FYQ5_9BURK</name>
<dbReference type="Proteomes" id="UP001606099">
    <property type="component" value="Unassembled WGS sequence"/>
</dbReference>
<dbReference type="PROSITE" id="PS00154">
    <property type="entry name" value="ATPASE_E1_E2"/>
    <property type="match status" value="1"/>
</dbReference>
<dbReference type="PANTHER" id="PTHR43520">
    <property type="entry name" value="ATP7, ISOFORM B"/>
    <property type="match status" value="1"/>
</dbReference>
<dbReference type="EMBL" id="JBIGHZ010000005">
    <property type="protein sequence ID" value="MFG6449465.1"/>
    <property type="molecule type" value="Genomic_DNA"/>
</dbReference>
<evidence type="ECO:0000313" key="17">
    <source>
        <dbReference type="EMBL" id="MFG6449465.1"/>
    </source>
</evidence>
<evidence type="ECO:0000256" key="11">
    <source>
        <dbReference type="ARBA" id="ARBA00022967"/>
    </source>
</evidence>
<keyword evidence="10" id="KW-0460">Magnesium</keyword>
<keyword evidence="4 15" id="KW-1003">Cell membrane</keyword>
<dbReference type="InterPro" id="IPR018303">
    <property type="entry name" value="ATPase_P-typ_P_site"/>
</dbReference>
<keyword evidence="3" id="KW-0813">Transport</keyword>
<evidence type="ECO:0000256" key="2">
    <source>
        <dbReference type="ARBA" id="ARBA00006024"/>
    </source>
</evidence>
<sequence length="776" mass="82736">MSAVLPPPACALASVDADDQALSGFTQWQIDDQGRRLARSQFRLSGLHCAACAGLIEQALHGQPGVVQAQVNGASERLSLLWDPAQVNLAQLQAAVAAAGYDAAPDLSAPARAQRKRAHRQAMWQLFVAGFLMMQVMMLAWPSYVAAPGELLQDQRQLLNWGQWVLTLPAMLLAAGPFFKAAWKQLLARRPAMDVPITLGLLVAFIASTGATLDPSGPFGHEVFYDSITMFLSFLLGARYLELRARQRAALALEQGAEQLPDQVQRLSSADADATAQWVAPHQLRKGDWVRVPAGQAFPADARVVRGSSAADEALLSGEARPQPKAEGDMVLAGSVNLHSPLLVEVQKIGEGTRQAGIQRLMREALTSRPQTSRLADRMATPFTWAVLLMAGLAALAWQFIDPTRSVAVAVAVLIVTCPCALSLAAPSAWLASAGALARRGVQLSRLDALETMAQIDAVVVDKTGTLTDERMRAQCCWQHPQSDDKALALALALDLAQQSSHPRAQSLAQLERPASLLAEPVQSWVKVQELPGKGLLGEDAQGQAWRLGAPGWAGDAAHLPQEAQLALSCNGKVLMAWAFDEGLRPDAAAAMQALAQQGLQVQLLSGDTPSRVEQMARACGLEAWSAQQSPEDKLAKVRALQAQGLRVLMVGDGVNDAPVLAQADVSMVMGQGADLARMRADAVLFSGRLLDVVNALQQARATRRVIRQNLAWAAAYNATSVPLALVGWMPPWAAGLGMALSSILVMANAWRLGQMPMGTGPAATDGAAAQEQLWK</sequence>
<keyword evidence="8 15" id="KW-0547">Nucleotide-binding</keyword>
<dbReference type="Gene3D" id="3.30.70.100">
    <property type="match status" value="1"/>
</dbReference>
<dbReference type="Pfam" id="PF00403">
    <property type="entry name" value="HMA"/>
    <property type="match status" value="1"/>
</dbReference>
<proteinExistence type="inferred from homology"/>
<evidence type="ECO:0000256" key="13">
    <source>
        <dbReference type="ARBA" id="ARBA00023065"/>
    </source>
</evidence>
<dbReference type="RefSeq" id="WP_394462676.1">
    <property type="nucleotide sequence ID" value="NZ_JBIGHZ010000005.1"/>
</dbReference>
<dbReference type="InterPro" id="IPR008250">
    <property type="entry name" value="ATPase_P-typ_transduc_dom_A_sf"/>
</dbReference>
<dbReference type="InterPro" id="IPR023298">
    <property type="entry name" value="ATPase_P-typ_TM_dom_sf"/>
</dbReference>
<feature type="domain" description="HMA" evidence="16">
    <location>
        <begin position="38"/>
        <end position="104"/>
    </location>
</feature>
<comment type="similarity">
    <text evidence="2 15">Belongs to the cation transport ATPase (P-type) (TC 3.A.3) family. Type IB subfamily.</text>
</comment>
<gene>
    <name evidence="17" type="ORF">ACG0Z6_14650</name>
</gene>
<evidence type="ECO:0000256" key="9">
    <source>
        <dbReference type="ARBA" id="ARBA00022840"/>
    </source>
</evidence>
<accession>A0ABW7FYQ5</accession>
<dbReference type="InterPro" id="IPR036412">
    <property type="entry name" value="HAD-like_sf"/>
</dbReference>
<dbReference type="CDD" id="cd00371">
    <property type="entry name" value="HMA"/>
    <property type="match status" value="1"/>
</dbReference>
<dbReference type="SUPFAM" id="SSF55008">
    <property type="entry name" value="HMA, heavy metal-associated domain"/>
    <property type="match status" value="1"/>
</dbReference>
<dbReference type="NCBIfam" id="TIGR01512">
    <property type="entry name" value="ATPase-IB2_Cd"/>
    <property type="match status" value="1"/>
</dbReference>
<evidence type="ECO:0000256" key="5">
    <source>
        <dbReference type="ARBA" id="ARBA00022553"/>
    </source>
</evidence>
<feature type="transmembrane region" description="Helical" evidence="15">
    <location>
        <begin position="161"/>
        <end position="179"/>
    </location>
</feature>
<dbReference type="Gene3D" id="3.40.1110.10">
    <property type="entry name" value="Calcium-transporting ATPase, cytoplasmic domain N"/>
    <property type="match status" value="1"/>
</dbReference>
<keyword evidence="11" id="KW-1278">Translocase</keyword>
<dbReference type="PRINTS" id="PR00119">
    <property type="entry name" value="CATATPASE"/>
</dbReference>
<keyword evidence="13" id="KW-0406">Ion transport</keyword>
<evidence type="ECO:0000256" key="15">
    <source>
        <dbReference type="RuleBase" id="RU362081"/>
    </source>
</evidence>
<evidence type="ECO:0000256" key="6">
    <source>
        <dbReference type="ARBA" id="ARBA00022692"/>
    </source>
</evidence>
<dbReference type="Gene3D" id="2.70.150.10">
    <property type="entry name" value="Calcium-transporting ATPase, cytoplasmic transduction domain A"/>
    <property type="match status" value="1"/>
</dbReference>
<keyword evidence="14 15" id="KW-0472">Membrane</keyword>
<evidence type="ECO:0000256" key="8">
    <source>
        <dbReference type="ARBA" id="ARBA00022741"/>
    </source>
</evidence>
<dbReference type="InterPro" id="IPR006121">
    <property type="entry name" value="HMA_dom"/>
</dbReference>
<comment type="caution">
    <text evidence="17">The sequence shown here is derived from an EMBL/GenBank/DDBJ whole genome shotgun (WGS) entry which is preliminary data.</text>
</comment>
<feature type="transmembrane region" description="Helical" evidence="15">
    <location>
        <begin position="223"/>
        <end position="241"/>
    </location>
</feature>